<dbReference type="Gene3D" id="1.10.3210.10">
    <property type="entry name" value="Hypothetical protein af1432"/>
    <property type="match status" value="1"/>
</dbReference>
<evidence type="ECO:0000313" key="3">
    <source>
        <dbReference type="EMBL" id="MFC3151816.1"/>
    </source>
</evidence>
<keyword evidence="4" id="KW-1185">Reference proteome</keyword>
<name>A0ABV7HGF1_9GAMM</name>
<dbReference type="InterPro" id="IPR018490">
    <property type="entry name" value="cNMP-bd_dom_sf"/>
</dbReference>
<sequence>MLKLFRGKKRSTVQEVTLEVLNQFNPINALTQHHKILLTAKTKIINLKKGKLITKAGSTDDLQYYLLSGKVLLKAQDGKTKVISSGSSAATHPIANLQPRRYNVFAKTSVQLLVFNRNILSDYFEQAKEVLTSQHTPQVYRPILSTTPLDTAVKAVLDHFEHDISTGRFVLPSIPEVASQIVDSLDDPDINVNKVARKVSLDPAIAIKLVSCANSPLFRGIREVTSCEDAIVRIGMKTTRDLIKVFAVRDLYQSKTPEIQKRLRAHWNVSKQVAAIAYILARLNRTVNPNEAMLGGAIHNIGVVPALLYAEQMPEVLERYQLTIDEFVNKTKTQMGVYMLRHWEWPEQLIEVVAHAENWSYQSTNQSIDMTDIVIVANAHLNIIRKFLSCPPLQEISSFSKLAIKLGLTPEKSIQILVNAKKEIQSVTSTIAFPS</sequence>
<dbReference type="PANTHER" id="PTHR33525">
    <property type="match status" value="1"/>
</dbReference>
<dbReference type="InterPro" id="IPR013976">
    <property type="entry name" value="HDOD"/>
</dbReference>
<dbReference type="Gene3D" id="2.60.120.10">
    <property type="entry name" value="Jelly Rolls"/>
    <property type="match status" value="1"/>
</dbReference>
<dbReference type="PROSITE" id="PS51833">
    <property type="entry name" value="HDOD"/>
    <property type="match status" value="1"/>
</dbReference>
<dbReference type="Pfam" id="PF08668">
    <property type="entry name" value="HDOD"/>
    <property type="match status" value="1"/>
</dbReference>
<dbReference type="Pfam" id="PF00027">
    <property type="entry name" value="cNMP_binding"/>
    <property type="match status" value="1"/>
</dbReference>
<dbReference type="PROSITE" id="PS50042">
    <property type="entry name" value="CNMP_BINDING_3"/>
    <property type="match status" value="1"/>
</dbReference>
<dbReference type="SUPFAM" id="SSF109604">
    <property type="entry name" value="HD-domain/PDEase-like"/>
    <property type="match status" value="1"/>
</dbReference>
<evidence type="ECO:0000259" key="2">
    <source>
        <dbReference type="PROSITE" id="PS51833"/>
    </source>
</evidence>
<dbReference type="Proteomes" id="UP001595476">
    <property type="component" value="Unassembled WGS sequence"/>
</dbReference>
<dbReference type="RefSeq" id="WP_386721286.1">
    <property type="nucleotide sequence ID" value="NZ_JBHRSZ010000004.1"/>
</dbReference>
<dbReference type="InterPro" id="IPR014710">
    <property type="entry name" value="RmlC-like_jellyroll"/>
</dbReference>
<dbReference type="PANTHER" id="PTHR33525:SF3">
    <property type="entry name" value="RIBONUCLEASE Y"/>
    <property type="match status" value="1"/>
</dbReference>
<organism evidence="3 4">
    <name type="scientific">Litoribrevibacter euphylliae</name>
    <dbReference type="NCBI Taxonomy" id="1834034"/>
    <lineage>
        <taxon>Bacteria</taxon>
        <taxon>Pseudomonadati</taxon>
        <taxon>Pseudomonadota</taxon>
        <taxon>Gammaproteobacteria</taxon>
        <taxon>Oceanospirillales</taxon>
        <taxon>Oceanospirillaceae</taxon>
        <taxon>Litoribrevibacter</taxon>
    </lineage>
</organism>
<gene>
    <name evidence="3" type="ORF">ACFOEK_12320</name>
</gene>
<dbReference type="InterPro" id="IPR000595">
    <property type="entry name" value="cNMP-bd_dom"/>
</dbReference>
<dbReference type="InterPro" id="IPR052340">
    <property type="entry name" value="RNase_Y/CdgJ"/>
</dbReference>
<feature type="domain" description="HDOD" evidence="2">
    <location>
        <begin position="171"/>
        <end position="359"/>
    </location>
</feature>
<evidence type="ECO:0000259" key="1">
    <source>
        <dbReference type="PROSITE" id="PS50042"/>
    </source>
</evidence>
<proteinExistence type="predicted"/>
<feature type="domain" description="Cyclic nucleotide-binding" evidence="1">
    <location>
        <begin position="35"/>
        <end position="117"/>
    </location>
</feature>
<protein>
    <submittedName>
        <fullName evidence="3">HDOD domain-containing protein</fullName>
    </submittedName>
</protein>
<dbReference type="SUPFAM" id="SSF51206">
    <property type="entry name" value="cAMP-binding domain-like"/>
    <property type="match status" value="1"/>
</dbReference>
<reference evidence="4" key="1">
    <citation type="journal article" date="2019" name="Int. J. Syst. Evol. Microbiol.">
        <title>The Global Catalogue of Microorganisms (GCM) 10K type strain sequencing project: providing services to taxonomists for standard genome sequencing and annotation.</title>
        <authorList>
            <consortium name="The Broad Institute Genomics Platform"/>
            <consortium name="The Broad Institute Genome Sequencing Center for Infectious Disease"/>
            <person name="Wu L."/>
            <person name="Ma J."/>
        </authorList>
    </citation>
    <scope>NUCLEOTIDE SEQUENCE [LARGE SCALE GENOMIC DNA]</scope>
    <source>
        <strain evidence="4">KCTC 52438</strain>
    </source>
</reference>
<accession>A0ABV7HGF1</accession>
<comment type="caution">
    <text evidence="3">The sequence shown here is derived from an EMBL/GenBank/DDBJ whole genome shotgun (WGS) entry which is preliminary data.</text>
</comment>
<evidence type="ECO:0000313" key="4">
    <source>
        <dbReference type="Proteomes" id="UP001595476"/>
    </source>
</evidence>
<dbReference type="EMBL" id="JBHRSZ010000004">
    <property type="protein sequence ID" value="MFC3151816.1"/>
    <property type="molecule type" value="Genomic_DNA"/>
</dbReference>